<sequence length="133" mass="14174">MRLVAVFPASSSFGADVLPSAVFISRVAPSSKADVLLSDAGPSGNFLSALSCSAMASFSLLALSSLNCRLSTRLIPVASSLVLWPISPLLFFSRSSHDGSLLLRLPLPKKPISHNIRMVLESVTWMEEVEASK</sequence>
<dbReference type="InParanoid" id="A0A080WL06"/>
<accession>A0A080WL06</accession>
<protein>
    <submittedName>
        <fullName evidence="1">Uncharacterized protein</fullName>
    </submittedName>
</protein>
<reference evidence="2" key="1">
    <citation type="journal article" date="2012" name="MBio">
        <title>Comparative genome analysis of Trichophyton rubrum and related dermatophytes reveals candidate genes involved in infection.</title>
        <authorList>
            <person name="Martinez D.A."/>
            <person name="Oliver B.G."/>
            <person name="Graeser Y."/>
            <person name="Goldberg J.M."/>
            <person name="Li W."/>
            <person name="Martinez-Rossi N.M."/>
            <person name="Monod M."/>
            <person name="Shelest E."/>
            <person name="Barton R.C."/>
            <person name="Birch E."/>
            <person name="Brakhage A.A."/>
            <person name="Chen Z."/>
            <person name="Gurr S.J."/>
            <person name="Heiman D."/>
            <person name="Heitman J."/>
            <person name="Kosti I."/>
            <person name="Rossi A."/>
            <person name="Saif S."/>
            <person name="Samalova M."/>
            <person name="Saunders C.W."/>
            <person name="Shea T."/>
            <person name="Summerbell R.C."/>
            <person name="Xu J."/>
            <person name="Young S."/>
            <person name="Zeng Q."/>
            <person name="Birren B.W."/>
            <person name="Cuomo C.A."/>
            <person name="White T.C."/>
        </authorList>
    </citation>
    <scope>NUCLEOTIDE SEQUENCE [LARGE SCALE GENOMIC DNA]</scope>
    <source>
        <strain evidence="2">ATCC MYA-4607 / CBS 118892</strain>
    </source>
</reference>
<evidence type="ECO:0000313" key="2">
    <source>
        <dbReference type="Proteomes" id="UP000008864"/>
    </source>
</evidence>
<dbReference type="RefSeq" id="XP_047606207.1">
    <property type="nucleotide sequence ID" value="XM_047751123.1"/>
</dbReference>
<proteinExistence type="predicted"/>
<gene>
    <name evidence="1" type="ORF">TERG_12116</name>
</gene>
<evidence type="ECO:0000313" key="1">
    <source>
        <dbReference type="EMBL" id="KFL61502.1"/>
    </source>
</evidence>
<organism evidence="1 2">
    <name type="scientific">Trichophyton rubrum (strain ATCC MYA-4607 / CBS 118892)</name>
    <name type="common">Athlete's foot fungus</name>
    <dbReference type="NCBI Taxonomy" id="559305"/>
    <lineage>
        <taxon>Eukaryota</taxon>
        <taxon>Fungi</taxon>
        <taxon>Dikarya</taxon>
        <taxon>Ascomycota</taxon>
        <taxon>Pezizomycotina</taxon>
        <taxon>Eurotiomycetes</taxon>
        <taxon>Eurotiomycetidae</taxon>
        <taxon>Onygenales</taxon>
        <taxon>Arthrodermataceae</taxon>
        <taxon>Trichophyton</taxon>
    </lineage>
</organism>
<dbReference type="EMBL" id="GG700651">
    <property type="protein sequence ID" value="KFL61502.1"/>
    <property type="molecule type" value="Genomic_DNA"/>
</dbReference>
<dbReference type="GeneID" id="71777399"/>
<keyword evidence="2" id="KW-1185">Reference proteome</keyword>
<dbReference type="HOGENOM" id="CLU_1908188_0_0_1"/>
<name>A0A080WL06_TRIRC</name>
<dbReference type="AlphaFoldDB" id="A0A080WL06"/>
<dbReference type="Proteomes" id="UP000008864">
    <property type="component" value="Unassembled WGS sequence"/>
</dbReference>
<dbReference type="VEuPathDB" id="FungiDB:TERG_12116"/>